<sequence length="172" mass="19333">MDASGATTVLSEPHEAQNKADVRACPWPASVDRPAKKRYLSKDVYEQVRRMRADGDSVAKIAEALGVHRGTVYRICLPQNKPREPCGGRPRSITPRDEAKMLEVFQRHRALPLRRIQREHLSQYSLGTLRRYFTKLGFSSCSRVSMSACLSVLGTARPVNRRQPPSPQPPPT</sequence>
<dbReference type="GO" id="GO:0000150">
    <property type="term" value="F:DNA strand exchange activity"/>
    <property type="evidence" value="ECO:0007669"/>
    <property type="project" value="InterPro"/>
</dbReference>
<feature type="compositionally biased region" description="Basic and acidic residues" evidence="1">
    <location>
        <begin position="12"/>
        <end position="22"/>
    </location>
</feature>
<dbReference type="SUPFAM" id="SSF46689">
    <property type="entry name" value="Homeodomain-like"/>
    <property type="match status" value="1"/>
</dbReference>
<reference evidence="3" key="1">
    <citation type="submission" date="2019-11" db="UniProtKB">
        <authorList>
            <consortium name="WormBaseParasite"/>
        </authorList>
    </citation>
    <scope>IDENTIFICATION</scope>
</reference>
<evidence type="ECO:0000256" key="1">
    <source>
        <dbReference type="SAM" id="MobiDB-lite"/>
    </source>
</evidence>
<protein>
    <submittedName>
        <fullName evidence="3">HTH_7 domain-containing protein</fullName>
    </submittedName>
</protein>
<evidence type="ECO:0000259" key="2">
    <source>
        <dbReference type="Pfam" id="PF02796"/>
    </source>
</evidence>
<dbReference type="AlphaFoldDB" id="A0A5K3FCB7"/>
<dbReference type="Gene3D" id="1.10.10.60">
    <property type="entry name" value="Homeodomain-like"/>
    <property type="match status" value="1"/>
</dbReference>
<accession>A0A5K3FCB7</accession>
<feature type="domain" description="Resolvase HTH" evidence="2">
    <location>
        <begin position="37"/>
        <end position="75"/>
    </location>
</feature>
<name>A0A5K3FCB7_MESCO</name>
<dbReference type="InterPro" id="IPR006120">
    <property type="entry name" value="Resolvase_HTH_dom"/>
</dbReference>
<dbReference type="GO" id="GO:0003677">
    <property type="term" value="F:DNA binding"/>
    <property type="evidence" value="ECO:0007669"/>
    <property type="project" value="InterPro"/>
</dbReference>
<organism evidence="3">
    <name type="scientific">Mesocestoides corti</name>
    <name type="common">Flatworm</name>
    <dbReference type="NCBI Taxonomy" id="53468"/>
    <lineage>
        <taxon>Eukaryota</taxon>
        <taxon>Metazoa</taxon>
        <taxon>Spiralia</taxon>
        <taxon>Lophotrochozoa</taxon>
        <taxon>Platyhelminthes</taxon>
        <taxon>Cestoda</taxon>
        <taxon>Eucestoda</taxon>
        <taxon>Cyclophyllidea</taxon>
        <taxon>Mesocestoididae</taxon>
        <taxon>Mesocestoides</taxon>
    </lineage>
</organism>
<feature type="region of interest" description="Disordered" evidence="1">
    <location>
        <begin position="1"/>
        <end position="22"/>
    </location>
</feature>
<dbReference type="WBParaSite" id="MCU_007021-RA">
    <property type="protein sequence ID" value="MCU_007021-RA"/>
    <property type="gene ID" value="MCU_007021"/>
</dbReference>
<proteinExistence type="predicted"/>
<evidence type="ECO:0000313" key="3">
    <source>
        <dbReference type="WBParaSite" id="MCU_007021-RA"/>
    </source>
</evidence>
<dbReference type="CDD" id="cd00569">
    <property type="entry name" value="HTH_Hin_like"/>
    <property type="match status" value="1"/>
</dbReference>
<dbReference type="Pfam" id="PF02796">
    <property type="entry name" value="HTH_7"/>
    <property type="match status" value="1"/>
</dbReference>
<dbReference type="InterPro" id="IPR009057">
    <property type="entry name" value="Homeodomain-like_sf"/>
</dbReference>
<feature type="compositionally biased region" description="Polar residues" evidence="1">
    <location>
        <begin position="1"/>
        <end position="10"/>
    </location>
</feature>